<evidence type="ECO:0000256" key="1">
    <source>
        <dbReference type="ARBA" id="ARBA00022737"/>
    </source>
</evidence>
<proteinExistence type="predicted"/>
<organism evidence="4 5">
    <name type="scientific">Onchocerca flexuosa</name>
    <dbReference type="NCBI Taxonomy" id="387005"/>
    <lineage>
        <taxon>Eukaryota</taxon>
        <taxon>Metazoa</taxon>
        <taxon>Ecdysozoa</taxon>
        <taxon>Nematoda</taxon>
        <taxon>Chromadorea</taxon>
        <taxon>Rhabditida</taxon>
        <taxon>Spirurina</taxon>
        <taxon>Spiruromorpha</taxon>
        <taxon>Filarioidea</taxon>
        <taxon>Onchocercidae</taxon>
        <taxon>Onchocerca</taxon>
    </lineage>
</organism>
<dbReference type="PANTHER" id="PTHR24174:SF16">
    <property type="entry name" value="CASKIN-2"/>
    <property type="match status" value="1"/>
</dbReference>
<reference evidence="4 5" key="1">
    <citation type="submission" date="2015-12" db="EMBL/GenBank/DDBJ databases">
        <title>Draft genome of the nematode, Onchocerca flexuosa.</title>
        <authorList>
            <person name="Mitreva M."/>
        </authorList>
    </citation>
    <scope>NUCLEOTIDE SEQUENCE [LARGE SCALE GENOMIC DNA]</scope>
    <source>
        <strain evidence="4">Red Deer</strain>
    </source>
</reference>
<keyword evidence="2" id="KW-0040">ANK repeat</keyword>
<dbReference type="InterPro" id="IPR035498">
    <property type="entry name" value="Caskin1/2_SAM_2"/>
</dbReference>
<keyword evidence="1" id="KW-0677">Repeat</keyword>
<dbReference type="PANTHER" id="PTHR24174">
    <property type="entry name" value="ANKYRIN REPEAT AND STERILE ALPHA MOTIF DOMAIN-CONTAINING PROTEIN 1"/>
    <property type="match status" value="1"/>
</dbReference>
<dbReference type="SUPFAM" id="SSF47769">
    <property type="entry name" value="SAM/Pointed domain"/>
    <property type="match status" value="2"/>
</dbReference>
<feature type="domain" description="SAM" evidence="3">
    <location>
        <begin position="291"/>
        <end position="355"/>
    </location>
</feature>
<dbReference type="CDD" id="cd09497">
    <property type="entry name" value="SAM_caskin1_2_repeat1"/>
    <property type="match status" value="1"/>
</dbReference>
<dbReference type="AlphaFoldDB" id="A0A238C0Q1"/>
<evidence type="ECO:0000313" key="4">
    <source>
        <dbReference type="EMBL" id="OZC11082.1"/>
    </source>
</evidence>
<sequence>MVKFDHDTLIFRELSDSSLTELAVADTKFLSNVLHVPSTSMTSLMVPSSLYFTDNSYSAYSLFNGKKDYSMQSGMNLEMECQKNVITASSSSSSNLKQRSFSVSRQNPDDLVCDLCHRNSAGSSSSHDSSSGFESMKSGSSHGCSIVGTQGAIICGSSRGLLPHSSQSRLSMQSCSSGDASLIMNNIANLFDDSATEHVHGDNLLNISRLSFSDMMLKGVQESEILALWLGSLGYPEYLTAFLTQGYDLTTIARITPEDLTALGITHPTHRKLLISEIHKWRITDTWPTLVPSGKLRDWLPLIGLPEYVALFEGQGYCTVAEIQNFTWDDFEDIGIKKLGHLKRLGLAIKKMKDHEFGRNQPKNDLQQLVTVAMHHNKAIYDDLRSHLEMPPSSAATSTFYPTNLDSLYSNYSTVRKQRSHLCEASSTESHARKKADQVYPHYQSLVNEMVPYHLQRSDQQSLECGLNKQKTSSLQMNLYSLSQILSDESLQKHSIIQQQSVFPTKILSTANNSISSDSEDYPPPPAPLACEGSIRLLKSAFNESAMTKTTGSDITNDSNFERPYNEIGSFSLIRQLSYAKDNCDAVKSRNGLLLGHKFNEESANSSFSLPNTACQNYSTSARNGDILNDIGSMLQNLTDELDAMLLPSQSIQYSPCRQIPF</sequence>
<dbReference type="PROSITE" id="PS50105">
    <property type="entry name" value="SAM_DOMAIN"/>
    <property type="match status" value="2"/>
</dbReference>
<dbReference type="FunFam" id="1.10.150.50:FF:000071">
    <property type="entry name" value="Caskin, isoform D"/>
    <property type="match status" value="1"/>
</dbReference>
<dbReference type="Pfam" id="PF00536">
    <property type="entry name" value="SAM_1"/>
    <property type="match status" value="2"/>
</dbReference>
<dbReference type="InterPro" id="IPR033635">
    <property type="entry name" value="ANKS1/Caskin"/>
</dbReference>
<dbReference type="CDD" id="cd09498">
    <property type="entry name" value="SAM_caskin1_2_repeat2"/>
    <property type="match status" value="1"/>
</dbReference>
<dbReference type="SMART" id="SM00454">
    <property type="entry name" value="SAM"/>
    <property type="match status" value="2"/>
</dbReference>
<dbReference type="EMBL" id="KZ269982">
    <property type="protein sequence ID" value="OZC11082.1"/>
    <property type="molecule type" value="Genomic_DNA"/>
</dbReference>
<dbReference type="Gene3D" id="1.10.150.50">
    <property type="entry name" value="Transcription Factor, Ets-1"/>
    <property type="match status" value="2"/>
</dbReference>
<protein>
    <recommendedName>
        <fullName evidence="3">SAM domain-containing protein</fullName>
    </recommendedName>
</protein>
<dbReference type="InterPro" id="IPR013761">
    <property type="entry name" value="SAM/pointed_sf"/>
</dbReference>
<dbReference type="OrthoDB" id="5314041at2759"/>
<name>A0A238C0Q1_9BILA</name>
<evidence type="ECO:0000256" key="2">
    <source>
        <dbReference type="ARBA" id="ARBA00023043"/>
    </source>
</evidence>
<feature type="domain" description="SAM" evidence="3">
    <location>
        <begin position="221"/>
        <end position="284"/>
    </location>
</feature>
<evidence type="ECO:0000259" key="3">
    <source>
        <dbReference type="PROSITE" id="PS50105"/>
    </source>
</evidence>
<evidence type="ECO:0000313" key="5">
    <source>
        <dbReference type="Proteomes" id="UP000242913"/>
    </source>
</evidence>
<gene>
    <name evidence="4" type="ORF">X798_01908</name>
</gene>
<keyword evidence="5" id="KW-1185">Reference proteome</keyword>
<dbReference type="InterPro" id="IPR001660">
    <property type="entry name" value="SAM"/>
</dbReference>
<accession>A0A238C0Q1</accession>
<dbReference type="InterPro" id="IPR035497">
    <property type="entry name" value="Caskin1/2_SAM_1"/>
</dbReference>
<dbReference type="Proteomes" id="UP000242913">
    <property type="component" value="Unassembled WGS sequence"/>
</dbReference>